<proteinExistence type="predicted"/>
<dbReference type="InParanoid" id="A0A165BE67"/>
<dbReference type="EMBL" id="KV427675">
    <property type="protein sequence ID" value="KZT00855.1"/>
    <property type="molecule type" value="Genomic_DNA"/>
</dbReference>
<dbReference type="STRING" id="1314785.A0A165BE67"/>
<organism evidence="1 2">
    <name type="scientific">Laetiporus sulphureus 93-53</name>
    <dbReference type="NCBI Taxonomy" id="1314785"/>
    <lineage>
        <taxon>Eukaryota</taxon>
        <taxon>Fungi</taxon>
        <taxon>Dikarya</taxon>
        <taxon>Basidiomycota</taxon>
        <taxon>Agaricomycotina</taxon>
        <taxon>Agaricomycetes</taxon>
        <taxon>Polyporales</taxon>
        <taxon>Laetiporus</taxon>
    </lineage>
</organism>
<dbReference type="OrthoDB" id="3268173at2759"/>
<feature type="non-terminal residue" evidence="1">
    <location>
        <position position="1"/>
    </location>
</feature>
<evidence type="ECO:0000313" key="2">
    <source>
        <dbReference type="Proteomes" id="UP000076871"/>
    </source>
</evidence>
<name>A0A165BE67_9APHY</name>
<dbReference type="GeneID" id="63820454"/>
<gene>
    <name evidence="1" type="ORF">LAESUDRAFT_633199</name>
</gene>
<protein>
    <submittedName>
        <fullName evidence="1">Uncharacterized protein</fullName>
    </submittedName>
</protein>
<dbReference type="AlphaFoldDB" id="A0A165BE67"/>
<feature type="non-terminal residue" evidence="1">
    <location>
        <position position="71"/>
    </location>
</feature>
<reference evidence="1 2" key="1">
    <citation type="journal article" date="2016" name="Mol. Biol. Evol.">
        <title>Comparative Genomics of Early-Diverging Mushroom-Forming Fungi Provides Insights into the Origins of Lignocellulose Decay Capabilities.</title>
        <authorList>
            <person name="Nagy L.G."/>
            <person name="Riley R."/>
            <person name="Tritt A."/>
            <person name="Adam C."/>
            <person name="Daum C."/>
            <person name="Floudas D."/>
            <person name="Sun H."/>
            <person name="Yadav J.S."/>
            <person name="Pangilinan J."/>
            <person name="Larsson K.H."/>
            <person name="Matsuura K."/>
            <person name="Barry K."/>
            <person name="Labutti K."/>
            <person name="Kuo R."/>
            <person name="Ohm R.A."/>
            <person name="Bhattacharya S.S."/>
            <person name="Shirouzu T."/>
            <person name="Yoshinaga Y."/>
            <person name="Martin F.M."/>
            <person name="Grigoriev I.V."/>
            <person name="Hibbett D.S."/>
        </authorList>
    </citation>
    <scope>NUCLEOTIDE SEQUENCE [LARGE SCALE GENOMIC DNA]</scope>
    <source>
        <strain evidence="1 2">93-53</strain>
    </source>
</reference>
<dbReference type="InterPro" id="IPR036397">
    <property type="entry name" value="RNaseH_sf"/>
</dbReference>
<evidence type="ECO:0000313" key="1">
    <source>
        <dbReference type="EMBL" id="KZT00855.1"/>
    </source>
</evidence>
<dbReference type="Proteomes" id="UP000076871">
    <property type="component" value="Unassembled WGS sequence"/>
</dbReference>
<sequence>KKPGESLSDRLVEGIQKFGGGSLMMWGCMGWDGVGILEDELQNSLEDWGKTVEDVVFQQDNDPKHTSKKAK</sequence>
<keyword evidence="2" id="KW-1185">Reference proteome</keyword>
<dbReference type="RefSeq" id="XP_040758595.1">
    <property type="nucleotide sequence ID" value="XM_040903423.1"/>
</dbReference>
<dbReference type="Gene3D" id="3.30.420.10">
    <property type="entry name" value="Ribonuclease H-like superfamily/Ribonuclease H"/>
    <property type="match status" value="1"/>
</dbReference>
<dbReference type="GO" id="GO:0003676">
    <property type="term" value="F:nucleic acid binding"/>
    <property type="evidence" value="ECO:0007669"/>
    <property type="project" value="InterPro"/>
</dbReference>
<accession>A0A165BE67</accession>